<dbReference type="STRING" id="1307839.L21SP5_02136"/>
<gene>
    <name evidence="2" type="ORF">L21SP5_02136</name>
</gene>
<accession>A0A0S2I032</accession>
<feature type="transmembrane region" description="Helical" evidence="1">
    <location>
        <begin position="218"/>
        <end position="239"/>
    </location>
</feature>
<feature type="transmembrane region" description="Helical" evidence="1">
    <location>
        <begin position="39"/>
        <end position="69"/>
    </location>
</feature>
<proteinExistence type="predicted"/>
<dbReference type="KEGG" id="blq:L21SP5_02136"/>
<name>A0A0S2I032_9BACT</name>
<protein>
    <submittedName>
        <fullName evidence="2">Lipid A core-O-antigen ligase</fullName>
    </submittedName>
</protein>
<evidence type="ECO:0000313" key="2">
    <source>
        <dbReference type="EMBL" id="ALO15769.1"/>
    </source>
</evidence>
<feature type="transmembrane region" description="Helical" evidence="1">
    <location>
        <begin position="246"/>
        <end position="263"/>
    </location>
</feature>
<feature type="transmembrane region" description="Helical" evidence="1">
    <location>
        <begin position="269"/>
        <end position="285"/>
    </location>
</feature>
<feature type="transmembrane region" description="Helical" evidence="1">
    <location>
        <begin position="382"/>
        <end position="405"/>
    </location>
</feature>
<reference evidence="2 3" key="1">
    <citation type="submission" date="2015-11" db="EMBL/GenBank/DDBJ databases">
        <title>Description and complete genome sequence of a novel strain predominating in hypersaline microbial mats and representing a new family of the Bacteriodetes phylum.</title>
        <authorList>
            <person name="Spring S."/>
            <person name="Bunk B."/>
            <person name="Sproer C."/>
            <person name="Klenk H.-P."/>
        </authorList>
    </citation>
    <scope>NUCLEOTIDE SEQUENCE [LARGE SCALE GENOMIC DNA]</scope>
    <source>
        <strain evidence="2 3">L21-Spi-D4</strain>
    </source>
</reference>
<feature type="transmembrane region" description="Helical" evidence="1">
    <location>
        <begin position="14"/>
        <end position="32"/>
    </location>
</feature>
<feature type="transmembrane region" description="Helical" evidence="1">
    <location>
        <begin position="440"/>
        <end position="461"/>
    </location>
</feature>
<dbReference type="GO" id="GO:0016874">
    <property type="term" value="F:ligase activity"/>
    <property type="evidence" value="ECO:0007669"/>
    <property type="project" value="UniProtKB-KW"/>
</dbReference>
<feature type="transmembrane region" description="Helical" evidence="1">
    <location>
        <begin position="146"/>
        <end position="166"/>
    </location>
</feature>
<feature type="transmembrane region" description="Helical" evidence="1">
    <location>
        <begin position="89"/>
        <end position="109"/>
    </location>
</feature>
<evidence type="ECO:0000256" key="1">
    <source>
        <dbReference type="SAM" id="Phobius"/>
    </source>
</evidence>
<feature type="transmembrane region" description="Helical" evidence="1">
    <location>
        <begin position="297"/>
        <end position="313"/>
    </location>
</feature>
<keyword evidence="1" id="KW-0472">Membrane</keyword>
<sequence length="467" mass="53779">MLLRKNPLKPFSDIIIILLVLLTGSLMVYYIGNSLSRGLYFLGIILLFLVMRDHVLGLAILFIMIMNPWGMFQYKPDDVFIPLTSTMGVQYQPFLSLAVFAKVFFGIRIRRGRIRNQFYQFYPPFYYYLFFLLIIGAFFGHNDLSLYWTFHGIPHFLVLLAIPIMFSDLELKRFNKTILYFTIFHTIIAFAELIFRGSVMSFFQGRENATGIAFGEDVVRIVGGIGLSIYSLIISAYYLVQRNKQFSPLLLFLVLVLSWFFIWQSATRGWMIASTFFITSFFLFYSKRVFSARNTTITLGLIVFLLVLIPPNLRQNFQGAVNRLATLEALAEGDVTAEGTLSRITERTPRVLNQFYNSPIFGFGFSKETRSVYDPHVAIPSLLLIGGILGLLVYIVTFFRIVLYLYKKDRYKEFKGIFIFGFAIIAFLIINASSRKMVGYHMVADAAFMVALFFAHFNALVHNLEKH</sequence>
<feature type="transmembrane region" description="Helical" evidence="1">
    <location>
        <begin position="417"/>
        <end position="434"/>
    </location>
</feature>
<feature type="transmembrane region" description="Helical" evidence="1">
    <location>
        <begin position="178"/>
        <end position="198"/>
    </location>
</feature>
<dbReference type="AlphaFoldDB" id="A0A0S2I032"/>
<keyword evidence="3" id="KW-1185">Reference proteome</keyword>
<dbReference type="EMBL" id="CP013118">
    <property type="protein sequence ID" value="ALO15769.1"/>
    <property type="molecule type" value="Genomic_DNA"/>
</dbReference>
<feature type="transmembrane region" description="Helical" evidence="1">
    <location>
        <begin position="121"/>
        <end position="140"/>
    </location>
</feature>
<organism evidence="2 3">
    <name type="scientific">Salinivirga cyanobacteriivorans</name>
    <dbReference type="NCBI Taxonomy" id="1307839"/>
    <lineage>
        <taxon>Bacteria</taxon>
        <taxon>Pseudomonadati</taxon>
        <taxon>Bacteroidota</taxon>
        <taxon>Bacteroidia</taxon>
        <taxon>Bacteroidales</taxon>
        <taxon>Salinivirgaceae</taxon>
        <taxon>Salinivirga</taxon>
    </lineage>
</organism>
<keyword evidence="1" id="KW-0812">Transmembrane</keyword>
<keyword evidence="2" id="KW-0436">Ligase</keyword>
<dbReference type="Proteomes" id="UP000064893">
    <property type="component" value="Chromosome"/>
</dbReference>
<evidence type="ECO:0000313" key="3">
    <source>
        <dbReference type="Proteomes" id="UP000064893"/>
    </source>
</evidence>
<keyword evidence="1" id="KW-1133">Transmembrane helix</keyword>